<accession>A0ABP8V1K4</accession>
<gene>
    <name evidence="1" type="ORF">GCM10023116_12390</name>
</gene>
<dbReference type="RefSeq" id="WP_345194703.1">
    <property type="nucleotide sequence ID" value="NZ_BAABFL010000114.1"/>
</dbReference>
<sequence>MTEVASNVSVGVQELIEKLRNQGVANGRSEADKIVSDARAEAERILAEARAQATDLVNKAKKEADFTIKAGEESLELAGRNAVLELKDFLLKQFSEQIRLTVAREMEDQGILKNMILEVAGRNSLRGEENVEVILPRKVIGVEDLREHPEALKEGSLAYFAVRQGKEMLSNGVTFKVGGEKQTGVTFRLREKNIEVELDDTAVSTMLLKHLQPRFRALLEGIIN</sequence>
<comment type="caution">
    <text evidence="1">The sequence shown here is derived from an EMBL/GenBank/DDBJ whole genome shotgun (WGS) entry which is preliminary data.</text>
</comment>
<dbReference type="Gene3D" id="1.20.5.620">
    <property type="entry name" value="F1F0 ATP synthase subunit B, membrane domain"/>
    <property type="match status" value="1"/>
</dbReference>
<dbReference type="Proteomes" id="UP001500604">
    <property type="component" value="Unassembled WGS sequence"/>
</dbReference>
<evidence type="ECO:0008006" key="3">
    <source>
        <dbReference type="Google" id="ProtNLM"/>
    </source>
</evidence>
<evidence type="ECO:0000313" key="1">
    <source>
        <dbReference type="EMBL" id="GAA4648965.1"/>
    </source>
</evidence>
<name>A0ABP8V1K4_9GAMM</name>
<reference evidence="2" key="1">
    <citation type="journal article" date="2019" name="Int. J. Syst. Evol. Microbiol.">
        <title>The Global Catalogue of Microorganisms (GCM) 10K type strain sequencing project: providing services to taxonomists for standard genome sequencing and annotation.</title>
        <authorList>
            <consortium name="The Broad Institute Genomics Platform"/>
            <consortium name="The Broad Institute Genome Sequencing Center for Infectious Disease"/>
            <person name="Wu L."/>
            <person name="Ma J."/>
        </authorList>
    </citation>
    <scope>NUCLEOTIDE SEQUENCE [LARGE SCALE GENOMIC DNA]</scope>
    <source>
        <strain evidence="2">JCM 17805</strain>
    </source>
</reference>
<organism evidence="1 2">
    <name type="scientific">Kistimonas scapharcae</name>
    <dbReference type="NCBI Taxonomy" id="1036133"/>
    <lineage>
        <taxon>Bacteria</taxon>
        <taxon>Pseudomonadati</taxon>
        <taxon>Pseudomonadota</taxon>
        <taxon>Gammaproteobacteria</taxon>
        <taxon>Oceanospirillales</taxon>
        <taxon>Endozoicomonadaceae</taxon>
        <taxon>Kistimonas</taxon>
    </lineage>
</organism>
<keyword evidence="2" id="KW-1185">Reference proteome</keyword>
<protein>
    <recommendedName>
        <fullName evidence="3">V-type ATP synthase subunit E</fullName>
    </recommendedName>
</protein>
<dbReference type="EMBL" id="BAABFL010000114">
    <property type="protein sequence ID" value="GAA4648965.1"/>
    <property type="molecule type" value="Genomic_DNA"/>
</dbReference>
<proteinExistence type="predicted"/>
<evidence type="ECO:0000313" key="2">
    <source>
        <dbReference type="Proteomes" id="UP001500604"/>
    </source>
</evidence>